<dbReference type="SMART" id="SM00347">
    <property type="entry name" value="HTH_MARR"/>
    <property type="match status" value="1"/>
</dbReference>
<keyword evidence="3" id="KW-0804">Transcription</keyword>
<evidence type="ECO:0000256" key="3">
    <source>
        <dbReference type="ARBA" id="ARBA00023163"/>
    </source>
</evidence>
<evidence type="ECO:0000313" key="5">
    <source>
        <dbReference type="EMBL" id="HIZ72844.1"/>
    </source>
</evidence>
<accession>A0A9D2G4A4</accession>
<keyword evidence="1" id="KW-0805">Transcription regulation</keyword>
<gene>
    <name evidence="5" type="ORF">H9964_04615</name>
</gene>
<reference evidence="5" key="2">
    <citation type="submission" date="2021-04" db="EMBL/GenBank/DDBJ databases">
        <authorList>
            <person name="Gilroy R."/>
        </authorList>
    </citation>
    <scope>NUCLEOTIDE SEQUENCE</scope>
    <source>
        <strain evidence="5">ChiW7-2402</strain>
    </source>
</reference>
<evidence type="ECO:0000256" key="1">
    <source>
        <dbReference type="ARBA" id="ARBA00023015"/>
    </source>
</evidence>
<dbReference type="EMBL" id="DXBB01000064">
    <property type="protein sequence ID" value="HIZ72844.1"/>
    <property type="molecule type" value="Genomic_DNA"/>
</dbReference>
<evidence type="ECO:0000313" key="6">
    <source>
        <dbReference type="Proteomes" id="UP000824102"/>
    </source>
</evidence>
<evidence type="ECO:0000256" key="2">
    <source>
        <dbReference type="ARBA" id="ARBA00023125"/>
    </source>
</evidence>
<dbReference type="Pfam" id="PF12802">
    <property type="entry name" value="MarR_2"/>
    <property type="match status" value="1"/>
</dbReference>
<comment type="caution">
    <text evidence="5">The sequence shown here is derived from an EMBL/GenBank/DDBJ whole genome shotgun (WGS) entry which is preliminary data.</text>
</comment>
<dbReference type="PANTHER" id="PTHR42756">
    <property type="entry name" value="TRANSCRIPTIONAL REGULATOR, MARR"/>
    <property type="match status" value="1"/>
</dbReference>
<dbReference type="InterPro" id="IPR000835">
    <property type="entry name" value="HTH_MarR-typ"/>
</dbReference>
<protein>
    <submittedName>
        <fullName evidence="5">MarR family transcriptional regulator</fullName>
    </submittedName>
</protein>
<name>A0A9D2G4A4_9FIRM</name>
<evidence type="ECO:0000259" key="4">
    <source>
        <dbReference type="SMART" id="SM00347"/>
    </source>
</evidence>
<dbReference type="GO" id="GO:0003700">
    <property type="term" value="F:DNA-binding transcription factor activity"/>
    <property type="evidence" value="ECO:0007669"/>
    <property type="project" value="InterPro"/>
</dbReference>
<dbReference type="AlphaFoldDB" id="A0A9D2G4A4"/>
<dbReference type="Gene3D" id="1.10.10.10">
    <property type="entry name" value="Winged helix-like DNA-binding domain superfamily/Winged helix DNA-binding domain"/>
    <property type="match status" value="1"/>
</dbReference>
<proteinExistence type="predicted"/>
<dbReference type="SUPFAM" id="SSF46785">
    <property type="entry name" value="Winged helix' DNA-binding domain"/>
    <property type="match status" value="1"/>
</dbReference>
<dbReference type="Proteomes" id="UP000824102">
    <property type="component" value="Unassembled WGS sequence"/>
</dbReference>
<dbReference type="InterPro" id="IPR036390">
    <property type="entry name" value="WH_DNA-bd_sf"/>
</dbReference>
<feature type="domain" description="HTH marR-type" evidence="4">
    <location>
        <begin position="25"/>
        <end position="123"/>
    </location>
</feature>
<dbReference type="InterPro" id="IPR036388">
    <property type="entry name" value="WH-like_DNA-bd_sf"/>
</dbReference>
<organism evidence="5 6">
    <name type="scientific">Candidatus Gallimonas intestinavium</name>
    <dbReference type="NCBI Taxonomy" id="2838603"/>
    <lineage>
        <taxon>Bacteria</taxon>
        <taxon>Bacillati</taxon>
        <taxon>Bacillota</taxon>
        <taxon>Clostridia</taxon>
        <taxon>Candidatus Gallimonas</taxon>
    </lineage>
</organism>
<reference evidence="5" key="1">
    <citation type="journal article" date="2021" name="PeerJ">
        <title>Extensive microbial diversity within the chicken gut microbiome revealed by metagenomics and culture.</title>
        <authorList>
            <person name="Gilroy R."/>
            <person name="Ravi A."/>
            <person name="Getino M."/>
            <person name="Pursley I."/>
            <person name="Horton D.L."/>
            <person name="Alikhan N.F."/>
            <person name="Baker D."/>
            <person name="Gharbi K."/>
            <person name="Hall N."/>
            <person name="Watson M."/>
            <person name="Adriaenssens E.M."/>
            <person name="Foster-Nyarko E."/>
            <person name="Jarju S."/>
            <person name="Secka A."/>
            <person name="Antonio M."/>
            <person name="Oren A."/>
            <person name="Chaudhuri R.R."/>
            <person name="La Ragione R."/>
            <person name="Hildebrand F."/>
            <person name="Pallen M.J."/>
        </authorList>
    </citation>
    <scope>NUCLEOTIDE SEQUENCE</scope>
    <source>
        <strain evidence="5">ChiW7-2402</strain>
    </source>
</reference>
<dbReference type="GO" id="GO:0003677">
    <property type="term" value="F:DNA binding"/>
    <property type="evidence" value="ECO:0007669"/>
    <property type="project" value="UniProtKB-KW"/>
</dbReference>
<sequence>MQDTFAQFTLVILKMSKLVQKIKAQEMNKFDLKAVHVMCLYLLRVHPEGFSISELCRQTLDDKAAMSRAVAQLRERGFVTSKPSGHSFTVRLTEEGERFADYIASRVGCAVAAGSVEMADEERSRFFSVLEEICSKLEQYYEQLLLEGDVEL</sequence>
<dbReference type="PANTHER" id="PTHR42756:SF1">
    <property type="entry name" value="TRANSCRIPTIONAL REPRESSOR OF EMRAB OPERON"/>
    <property type="match status" value="1"/>
</dbReference>
<keyword evidence="2" id="KW-0238">DNA-binding</keyword>